<feature type="signal peptide" evidence="1">
    <location>
        <begin position="1"/>
        <end position="18"/>
    </location>
</feature>
<evidence type="ECO:0000313" key="2">
    <source>
        <dbReference type="EMBL" id="TWR29832.1"/>
    </source>
</evidence>
<evidence type="ECO:0000313" key="3">
    <source>
        <dbReference type="Proteomes" id="UP000320042"/>
    </source>
</evidence>
<dbReference type="RefSeq" id="WP_146381388.1">
    <property type="nucleotide sequence ID" value="NZ_VOEJ01000003.1"/>
</dbReference>
<organism evidence="2 3">
    <name type="scientific">Mucilaginibacter pallidiroseus</name>
    <dbReference type="NCBI Taxonomy" id="2599295"/>
    <lineage>
        <taxon>Bacteria</taxon>
        <taxon>Pseudomonadati</taxon>
        <taxon>Bacteroidota</taxon>
        <taxon>Sphingobacteriia</taxon>
        <taxon>Sphingobacteriales</taxon>
        <taxon>Sphingobacteriaceae</taxon>
        <taxon>Mucilaginibacter</taxon>
    </lineage>
</organism>
<dbReference type="Proteomes" id="UP000320042">
    <property type="component" value="Unassembled WGS sequence"/>
</dbReference>
<reference evidence="2 3" key="1">
    <citation type="submission" date="2019-07" db="EMBL/GenBank/DDBJ databases">
        <authorList>
            <person name="Kim J."/>
        </authorList>
    </citation>
    <scope>NUCLEOTIDE SEQUENCE [LARGE SCALE GENOMIC DNA]</scope>
    <source>
        <strain evidence="3">dk17</strain>
    </source>
</reference>
<protein>
    <submittedName>
        <fullName evidence="2">Uncharacterized protein</fullName>
    </submittedName>
</protein>
<sequence>MKLALALFLLFISIAAFAQKLPLNYGLAMERGVPSIAAEALKAKFDTALAYTNEGFWRSNTISYVFVSVKEKTYYKGSISTRRLSKGNWHSAKVKFKKINTLQGKKLFQYVNKSALWTLNPDSLNDQRVRDEKGKLQEIKVYDGSNNVFEKITSFDCLTIQAYAPEVFIKEYQLDNGRKKFIAVRDYFLSRYRKL</sequence>
<proteinExistence type="predicted"/>
<feature type="chain" id="PRO_5021984445" evidence="1">
    <location>
        <begin position="19"/>
        <end position="195"/>
    </location>
</feature>
<dbReference type="AlphaFoldDB" id="A0A563UEN4"/>
<comment type="caution">
    <text evidence="2">The sequence shown here is derived from an EMBL/GenBank/DDBJ whole genome shotgun (WGS) entry which is preliminary data.</text>
</comment>
<name>A0A563UEN4_9SPHI</name>
<gene>
    <name evidence="2" type="ORF">FPZ43_08230</name>
</gene>
<keyword evidence="3" id="KW-1185">Reference proteome</keyword>
<keyword evidence="1" id="KW-0732">Signal</keyword>
<evidence type="ECO:0000256" key="1">
    <source>
        <dbReference type="SAM" id="SignalP"/>
    </source>
</evidence>
<dbReference type="OrthoDB" id="795258at2"/>
<accession>A0A563UEN4</accession>
<dbReference type="EMBL" id="VOEJ01000003">
    <property type="protein sequence ID" value="TWR29832.1"/>
    <property type="molecule type" value="Genomic_DNA"/>
</dbReference>